<dbReference type="EMBL" id="PGCI01000815">
    <property type="protein sequence ID" value="PLW14736.1"/>
    <property type="molecule type" value="Genomic_DNA"/>
</dbReference>
<evidence type="ECO:0000313" key="2">
    <source>
        <dbReference type="Proteomes" id="UP000235392"/>
    </source>
</evidence>
<reference evidence="1 2" key="1">
    <citation type="submission" date="2017-11" db="EMBL/GenBank/DDBJ databases">
        <title>De novo assembly and phasing of dikaryotic genomes from two isolates of Puccinia coronata f. sp. avenae, the causal agent of oat crown rust.</title>
        <authorList>
            <person name="Miller M.E."/>
            <person name="Zhang Y."/>
            <person name="Omidvar V."/>
            <person name="Sperschneider J."/>
            <person name="Schwessinger B."/>
            <person name="Raley C."/>
            <person name="Palmer J.M."/>
            <person name="Garnica D."/>
            <person name="Upadhyaya N."/>
            <person name="Rathjen J."/>
            <person name="Taylor J.M."/>
            <person name="Park R.F."/>
            <person name="Dodds P.N."/>
            <person name="Hirsch C.D."/>
            <person name="Kianian S.F."/>
            <person name="Figueroa M."/>
        </authorList>
    </citation>
    <scope>NUCLEOTIDE SEQUENCE [LARGE SCALE GENOMIC DNA]</scope>
    <source>
        <strain evidence="1">12SD80</strain>
    </source>
</reference>
<dbReference type="AlphaFoldDB" id="A0A2N5SNB4"/>
<name>A0A2N5SNB4_9BASI</name>
<gene>
    <name evidence="1" type="ORF">PCASD_18773</name>
</gene>
<sequence length="60" mass="6624">MQGEQNTPLLPRKSYFIFNLEDHQETICVSMAVQPAINLGLDGPLLANELSLHDAKAGSW</sequence>
<evidence type="ECO:0000313" key="1">
    <source>
        <dbReference type="EMBL" id="PLW14736.1"/>
    </source>
</evidence>
<dbReference type="Proteomes" id="UP000235392">
    <property type="component" value="Unassembled WGS sequence"/>
</dbReference>
<organism evidence="1 2">
    <name type="scientific">Puccinia coronata f. sp. avenae</name>
    <dbReference type="NCBI Taxonomy" id="200324"/>
    <lineage>
        <taxon>Eukaryota</taxon>
        <taxon>Fungi</taxon>
        <taxon>Dikarya</taxon>
        <taxon>Basidiomycota</taxon>
        <taxon>Pucciniomycotina</taxon>
        <taxon>Pucciniomycetes</taxon>
        <taxon>Pucciniales</taxon>
        <taxon>Pucciniaceae</taxon>
        <taxon>Puccinia</taxon>
    </lineage>
</organism>
<comment type="caution">
    <text evidence="1">The sequence shown here is derived from an EMBL/GenBank/DDBJ whole genome shotgun (WGS) entry which is preliminary data.</text>
</comment>
<proteinExistence type="predicted"/>
<protein>
    <submittedName>
        <fullName evidence="1">Uncharacterized protein</fullName>
    </submittedName>
</protein>
<accession>A0A2N5SNB4</accession>